<dbReference type="PANTHER" id="PTHR48106:SF18">
    <property type="entry name" value="QUINONE OXIDOREDUCTASE PIG3"/>
    <property type="match status" value="1"/>
</dbReference>
<dbReference type="InterPro" id="IPR020843">
    <property type="entry name" value="ER"/>
</dbReference>
<dbReference type="AlphaFoldDB" id="A0ABD0JZQ7"/>
<evidence type="ECO:0000256" key="1">
    <source>
        <dbReference type="ARBA" id="ARBA00022857"/>
    </source>
</evidence>
<dbReference type="PANTHER" id="PTHR48106">
    <property type="entry name" value="QUINONE OXIDOREDUCTASE PIG3-RELATED"/>
    <property type="match status" value="1"/>
</dbReference>
<dbReference type="EMBL" id="JACVVK020000286">
    <property type="protein sequence ID" value="KAK7480209.1"/>
    <property type="molecule type" value="Genomic_DNA"/>
</dbReference>
<comment type="caution">
    <text evidence="4">The sequence shown here is derived from an EMBL/GenBank/DDBJ whole genome shotgun (WGS) entry which is preliminary data.</text>
</comment>
<dbReference type="Pfam" id="PF08240">
    <property type="entry name" value="ADH_N"/>
    <property type="match status" value="1"/>
</dbReference>
<dbReference type="SMART" id="SM00829">
    <property type="entry name" value="PKS_ER"/>
    <property type="match status" value="1"/>
</dbReference>
<name>A0ABD0JZQ7_9CAEN</name>
<reference evidence="4 5" key="1">
    <citation type="journal article" date="2023" name="Sci. Data">
        <title>Genome assembly of the Korean intertidal mud-creeper Batillaria attramentaria.</title>
        <authorList>
            <person name="Patra A.K."/>
            <person name="Ho P.T."/>
            <person name="Jun S."/>
            <person name="Lee S.J."/>
            <person name="Kim Y."/>
            <person name="Won Y.J."/>
        </authorList>
    </citation>
    <scope>NUCLEOTIDE SEQUENCE [LARGE SCALE GENOMIC DNA]</scope>
    <source>
        <strain evidence="4">Wonlab-2016</strain>
    </source>
</reference>
<keyword evidence="1" id="KW-0521">NADP</keyword>
<proteinExistence type="predicted"/>
<dbReference type="Gene3D" id="3.40.50.720">
    <property type="entry name" value="NAD(P)-binding Rossmann-like Domain"/>
    <property type="match status" value="1"/>
</dbReference>
<evidence type="ECO:0000313" key="5">
    <source>
        <dbReference type="Proteomes" id="UP001519460"/>
    </source>
</evidence>
<feature type="domain" description="Enoyl reductase (ER)" evidence="3">
    <location>
        <begin position="10"/>
        <end position="325"/>
    </location>
</feature>
<dbReference type="Pfam" id="PF00107">
    <property type="entry name" value="ADH_zinc_N"/>
    <property type="match status" value="1"/>
</dbReference>
<keyword evidence="5" id="KW-1185">Reference proteome</keyword>
<keyword evidence="2" id="KW-0560">Oxidoreductase</keyword>
<dbReference type="InterPro" id="IPR036291">
    <property type="entry name" value="NAD(P)-bd_dom_sf"/>
</dbReference>
<dbReference type="SUPFAM" id="SSF50129">
    <property type="entry name" value="GroES-like"/>
    <property type="match status" value="1"/>
</dbReference>
<gene>
    <name evidence="4" type="ORF">BaRGS_00028594</name>
</gene>
<dbReference type="InterPro" id="IPR014189">
    <property type="entry name" value="Quinone_OxRdtase_PIG3"/>
</dbReference>
<evidence type="ECO:0000259" key="3">
    <source>
        <dbReference type="SMART" id="SM00829"/>
    </source>
</evidence>
<dbReference type="GO" id="GO:0016491">
    <property type="term" value="F:oxidoreductase activity"/>
    <property type="evidence" value="ECO:0007669"/>
    <property type="project" value="UniProtKB-KW"/>
</dbReference>
<dbReference type="Gene3D" id="3.90.180.10">
    <property type="entry name" value="Medium-chain alcohol dehydrogenases, catalytic domain"/>
    <property type="match status" value="1"/>
</dbReference>
<dbReference type="InterPro" id="IPR011032">
    <property type="entry name" value="GroES-like_sf"/>
</dbReference>
<sequence>MQAVQLKEAGGPENLFVGEVTRPVPREGEVLVQVKATAINRADTLQRKGQYPVPPGVTDILGLEAAGVVSQLGPGCSQRWAVGDRVMALLAGGGNAEYAVSPEDLLMPVPSKMDFLQAAAIPEVWLTAFQLLHTIAKVQKGETVLIHGGASGVGTAAIQLCLQAGARPIITAGSAAKIETARHLGAAAGFNYKEDNVTAKVLDATGGKGVNIVLDCVGGSMYEHNVNSIAIDGRWIVYGLMGGPNVNGDILRKVLSKRISIIGTTLRSRSLEYKKKLVSDFSSLALPLFESGAFKPIIHTVLPLSKIREAHEMMEANINTGKIILQVEHPSGREEL</sequence>
<dbReference type="InterPro" id="IPR013154">
    <property type="entry name" value="ADH-like_N"/>
</dbReference>
<protein>
    <recommendedName>
        <fullName evidence="3">Enoyl reductase (ER) domain-containing protein</fullName>
    </recommendedName>
</protein>
<dbReference type="InterPro" id="IPR013149">
    <property type="entry name" value="ADH-like_C"/>
</dbReference>
<organism evidence="4 5">
    <name type="scientific">Batillaria attramentaria</name>
    <dbReference type="NCBI Taxonomy" id="370345"/>
    <lineage>
        <taxon>Eukaryota</taxon>
        <taxon>Metazoa</taxon>
        <taxon>Spiralia</taxon>
        <taxon>Lophotrochozoa</taxon>
        <taxon>Mollusca</taxon>
        <taxon>Gastropoda</taxon>
        <taxon>Caenogastropoda</taxon>
        <taxon>Sorbeoconcha</taxon>
        <taxon>Cerithioidea</taxon>
        <taxon>Batillariidae</taxon>
        <taxon>Batillaria</taxon>
    </lineage>
</organism>
<accession>A0ABD0JZQ7</accession>
<dbReference type="CDD" id="cd05276">
    <property type="entry name" value="p53_inducible_oxidoreductase"/>
    <property type="match status" value="1"/>
</dbReference>
<dbReference type="NCBIfam" id="TIGR02824">
    <property type="entry name" value="quinone_pig3"/>
    <property type="match status" value="1"/>
</dbReference>
<evidence type="ECO:0000313" key="4">
    <source>
        <dbReference type="EMBL" id="KAK7480209.1"/>
    </source>
</evidence>
<dbReference type="SUPFAM" id="SSF51735">
    <property type="entry name" value="NAD(P)-binding Rossmann-fold domains"/>
    <property type="match status" value="1"/>
</dbReference>
<dbReference type="Proteomes" id="UP001519460">
    <property type="component" value="Unassembled WGS sequence"/>
</dbReference>
<evidence type="ECO:0000256" key="2">
    <source>
        <dbReference type="ARBA" id="ARBA00023002"/>
    </source>
</evidence>